<name>A0A1F8BJI2_9BACT</name>
<dbReference type="EMBL" id="MGHH01000012">
    <property type="protein sequence ID" value="OGM64221.1"/>
    <property type="molecule type" value="Genomic_DNA"/>
</dbReference>
<sequence>MKIIFFFVLILLSALIFLKITNQNQAELDQKITPTVNEKPKVVIGNATIFVDVAKTTEDQQKGLSGRESLQQNEGMLFLFEDDTYQGFWMKDMLIPIDIIWIKDGRIIYIHNNVNPQPGVPDEKLTLYAPPVAIDRVLEVNAGFSERNGIEVGDSVDISALN</sequence>
<proteinExistence type="predicted"/>
<dbReference type="PANTHER" id="PTHR37953">
    <property type="entry name" value="UPF0127 PROTEIN MJ1496"/>
    <property type="match status" value="1"/>
</dbReference>
<comment type="caution">
    <text evidence="1">The sequence shown here is derived from an EMBL/GenBank/DDBJ whole genome shotgun (WGS) entry which is preliminary data.</text>
</comment>
<accession>A0A1F8BJI2</accession>
<organism evidence="1 2">
    <name type="scientific">Candidatus Woesebacteria bacterium RIFCSPLOWO2_01_FULL_39_25</name>
    <dbReference type="NCBI Taxonomy" id="1802521"/>
    <lineage>
        <taxon>Bacteria</taxon>
        <taxon>Candidatus Woeseibacteriota</taxon>
    </lineage>
</organism>
<evidence type="ECO:0008006" key="3">
    <source>
        <dbReference type="Google" id="ProtNLM"/>
    </source>
</evidence>
<dbReference type="AlphaFoldDB" id="A0A1F8BJI2"/>
<reference evidence="1 2" key="1">
    <citation type="journal article" date="2016" name="Nat. Commun.">
        <title>Thousands of microbial genomes shed light on interconnected biogeochemical processes in an aquifer system.</title>
        <authorList>
            <person name="Anantharaman K."/>
            <person name="Brown C.T."/>
            <person name="Hug L.A."/>
            <person name="Sharon I."/>
            <person name="Castelle C.J."/>
            <person name="Probst A.J."/>
            <person name="Thomas B.C."/>
            <person name="Singh A."/>
            <person name="Wilkins M.J."/>
            <person name="Karaoz U."/>
            <person name="Brodie E.L."/>
            <person name="Williams K.H."/>
            <person name="Hubbard S.S."/>
            <person name="Banfield J.F."/>
        </authorList>
    </citation>
    <scope>NUCLEOTIDE SEQUENCE [LARGE SCALE GENOMIC DNA]</scope>
</reference>
<protein>
    <recommendedName>
        <fullName evidence="3">DUF192 domain-containing protein</fullName>
    </recommendedName>
</protein>
<dbReference type="STRING" id="1802521.A2893_06675"/>
<dbReference type="Gene3D" id="2.60.120.1140">
    <property type="entry name" value="Protein of unknown function DUF192"/>
    <property type="match status" value="1"/>
</dbReference>
<gene>
    <name evidence="1" type="ORF">A2893_06675</name>
</gene>
<dbReference type="Pfam" id="PF02643">
    <property type="entry name" value="DUF192"/>
    <property type="match status" value="1"/>
</dbReference>
<dbReference type="InterPro" id="IPR038695">
    <property type="entry name" value="Saro_0823-like_sf"/>
</dbReference>
<dbReference type="Proteomes" id="UP000176725">
    <property type="component" value="Unassembled WGS sequence"/>
</dbReference>
<dbReference type="InterPro" id="IPR003795">
    <property type="entry name" value="DUF192"/>
</dbReference>
<dbReference type="PANTHER" id="PTHR37953:SF1">
    <property type="entry name" value="UPF0127 PROTEIN MJ1496"/>
    <property type="match status" value="1"/>
</dbReference>
<evidence type="ECO:0000313" key="1">
    <source>
        <dbReference type="EMBL" id="OGM64221.1"/>
    </source>
</evidence>
<evidence type="ECO:0000313" key="2">
    <source>
        <dbReference type="Proteomes" id="UP000176725"/>
    </source>
</evidence>